<evidence type="ECO:0000313" key="2">
    <source>
        <dbReference type="Proteomes" id="UP000187465"/>
    </source>
</evidence>
<protein>
    <recommendedName>
        <fullName evidence="3">Fip</fullName>
    </recommendedName>
</protein>
<gene>
    <name evidence="1" type="ORF">BJP51_09765</name>
</gene>
<evidence type="ECO:0000313" key="1">
    <source>
        <dbReference type="EMBL" id="OMD20360.1"/>
    </source>
</evidence>
<name>A0A1R0WSG6_9BACL</name>
<accession>A0A1R0WSG6</accession>
<dbReference type="EMBL" id="MKQP01000100">
    <property type="protein sequence ID" value="OMD20360.1"/>
    <property type="molecule type" value="Genomic_DNA"/>
</dbReference>
<reference evidence="1 2" key="1">
    <citation type="submission" date="2016-10" db="EMBL/GenBank/DDBJ databases">
        <title>Paenibacillus species isolates.</title>
        <authorList>
            <person name="Beno S.M."/>
        </authorList>
    </citation>
    <scope>NUCLEOTIDE SEQUENCE [LARGE SCALE GENOMIC DNA]</scope>
    <source>
        <strain evidence="1 2">FSL H7-0604</strain>
    </source>
</reference>
<comment type="caution">
    <text evidence="1">The sequence shown here is derived from an EMBL/GenBank/DDBJ whole genome shotgun (WGS) entry which is preliminary data.</text>
</comment>
<organism evidence="1 2">
    <name type="scientific">Paenibacillus odorifer</name>
    <dbReference type="NCBI Taxonomy" id="189426"/>
    <lineage>
        <taxon>Bacteria</taxon>
        <taxon>Bacillati</taxon>
        <taxon>Bacillota</taxon>
        <taxon>Bacilli</taxon>
        <taxon>Bacillales</taxon>
        <taxon>Paenibacillaceae</taxon>
        <taxon>Paenibacillus</taxon>
    </lineage>
</organism>
<dbReference type="RefSeq" id="WP_076179937.1">
    <property type="nucleotide sequence ID" value="NZ_MKQP01000100.1"/>
</dbReference>
<dbReference type="Pfam" id="PF20457">
    <property type="entry name" value="DUF6710"/>
    <property type="match status" value="1"/>
</dbReference>
<proteinExistence type="predicted"/>
<dbReference type="AlphaFoldDB" id="A0A1R0WSG6"/>
<evidence type="ECO:0008006" key="3">
    <source>
        <dbReference type="Google" id="ProtNLM"/>
    </source>
</evidence>
<dbReference type="Proteomes" id="UP000187465">
    <property type="component" value="Unassembled WGS sequence"/>
</dbReference>
<sequence length="258" mass="30116">MFFKWFRRRETRDDYTNTEKNTGTNVTQDIQKKHFNRMIKMANALIENSKCHEETVGYRHPILNYIKLLGLKLQTSYITNLVYDDDHGDEKKFPNITPWLLFFDLSVKISSDVGTMYDLIYKNKLNKEIEIELAKDLILPWPWNDQRYIRSISSIGVSRPWGEWKEHTSNHNTYVLLPIGVCIVVGGNHSITSGILQGEGTLKTDNVYDMSDLYNYVYTDGRHYKRIKDESLISEVSNVEFAAIFEIGRIMMNLGISR</sequence>
<dbReference type="InterPro" id="IPR046556">
    <property type="entry name" value="DUF6710"/>
</dbReference>